<evidence type="ECO:0000259" key="8">
    <source>
        <dbReference type="Pfam" id="PF01850"/>
    </source>
</evidence>
<comment type="similarity">
    <text evidence="7">Belongs to the PINc/VapC protein family.</text>
</comment>
<evidence type="ECO:0000313" key="9">
    <source>
        <dbReference type="EMBL" id="AWN45415.1"/>
    </source>
</evidence>
<evidence type="ECO:0000256" key="2">
    <source>
        <dbReference type="ARBA" id="ARBA00022649"/>
    </source>
</evidence>
<protein>
    <submittedName>
        <fullName evidence="9">VapC toxin family PIN domain ribonuclease</fullName>
    </submittedName>
</protein>
<keyword evidence="2" id="KW-1277">Toxin-antitoxin system</keyword>
<dbReference type="AlphaFoldDB" id="A0A2U8WGQ6"/>
<dbReference type="SUPFAM" id="SSF88723">
    <property type="entry name" value="PIN domain-like"/>
    <property type="match status" value="1"/>
</dbReference>
<keyword evidence="6" id="KW-0460">Magnesium</keyword>
<keyword evidence="4" id="KW-0479">Metal-binding</keyword>
<accession>A0A2U8WGQ6</accession>
<evidence type="ECO:0000256" key="5">
    <source>
        <dbReference type="ARBA" id="ARBA00022801"/>
    </source>
</evidence>
<gene>
    <name evidence="9" type="ORF">DK419_03015</name>
</gene>
<evidence type="ECO:0000256" key="3">
    <source>
        <dbReference type="ARBA" id="ARBA00022722"/>
    </source>
</evidence>
<dbReference type="KEGG" id="mtea:DK419_03015"/>
<dbReference type="EMBL" id="CP029553">
    <property type="protein sequence ID" value="AWN45415.1"/>
    <property type="molecule type" value="Genomic_DNA"/>
</dbReference>
<dbReference type="RefSeq" id="WP_109957783.1">
    <property type="nucleotide sequence ID" value="NZ_CP029553.1"/>
</dbReference>
<sequence length="127" mass="13385">MRPRPHASVVAWVSAQPRDNLYTTSITRAELLHGVAAMPQGKRRDTLGVPVEVMFAEDFAGRVLPFDADAAPHYARIVASRGKAGRPIEGFDALIAATVASAGASIATRDVGGFSGCGLTVIDPWRG</sequence>
<dbReference type="Pfam" id="PF01850">
    <property type="entry name" value="PIN"/>
    <property type="match status" value="1"/>
</dbReference>
<dbReference type="GO" id="GO:0046872">
    <property type="term" value="F:metal ion binding"/>
    <property type="evidence" value="ECO:0007669"/>
    <property type="project" value="UniProtKB-KW"/>
</dbReference>
<organism evidence="9 10">
    <name type="scientific">Methylobacterium terrae</name>
    <dbReference type="NCBI Taxonomy" id="2202827"/>
    <lineage>
        <taxon>Bacteria</taxon>
        <taxon>Pseudomonadati</taxon>
        <taxon>Pseudomonadota</taxon>
        <taxon>Alphaproteobacteria</taxon>
        <taxon>Hyphomicrobiales</taxon>
        <taxon>Methylobacteriaceae</taxon>
        <taxon>Methylobacterium</taxon>
    </lineage>
</organism>
<feature type="domain" description="PIN" evidence="8">
    <location>
        <begin position="4"/>
        <end position="110"/>
    </location>
</feature>
<dbReference type="InterPro" id="IPR002716">
    <property type="entry name" value="PIN_dom"/>
</dbReference>
<evidence type="ECO:0000256" key="4">
    <source>
        <dbReference type="ARBA" id="ARBA00022723"/>
    </source>
</evidence>
<dbReference type="CDD" id="cd18731">
    <property type="entry name" value="PIN_NgFitB-like"/>
    <property type="match status" value="1"/>
</dbReference>
<evidence type="ECO:0000256" key="7">
    <source>
        <dbReference type="ARBA" id="ARBA00038093"/>
    </source>
</evidence>
<keyword evidence="10" id="KW-1185">Reference proteome</keyword>
<dbReference type="PANTHER" id="PTHR33653:SF1">
    <property type="entry name" value="RIBONUCLEASE VAPC2"/>
    <property type="match status" value="1"/>
</dbReference>
<dbReference type="Gene3D" id="3.40.50.1010">
    <property type="entry name" value="5'-nuclease"/>
    <property type="match status" value="1"/>
</dbReference>
<dbReference type="InterPro" id="IPR050556">
    <property type="entry name" value="Type_II_TA_system_RNase"/>
</dbReference>
<dbReference type="GO" id="GO:0016787">
    <property type="term" value="F:hydrolase activity"/>
    <property type="evidence" value="ECO:0007669"/>
    <property type="project" value="UniProtKB-KW"/>
</dbReference>
<evidence type="ECO:0000313" key="10">
    <source>
        <dbReference type="Proteomes" id="UP000245444"/>
    </source>
</evidence>
<name>A0A2U8WGQ6_9HYPH</name>
<dbReference type="PANTHER" id="PTHR33653">
    <property type="entry name" value="RIBONUCLEASE VAPC2"/>
    <property type="match status" value="1"/>
</dbReference>
<evidence type="ECO:0000256" key="1">
    <source>
        <dbReference type="ARBA" id="ARBA00001946"/>
    </source>
</evidence>
<dbReference type="GO" id="GO:0004518">
    <property type="term" value="F:nuclease activity"/>
    <property type="evidence" value="ECO:0007669"/>
    <property type="project" value="UniProtKB-KW"/>
</dbReference>
<dbReference type="Proteomes" id="UP000245444">
    <property type="component" value="Chromosome"/>
</dbReference>
<evidence type="ECO:0000256" key="6">
    <source>
        <dbReference type="ARBA" id="ARBA00022842"/>
    </source>
</evidence>
<keyword evidence="3" id="KW-0540">Nuclease</keyword>
<reference evidence="9 10" key="1">
    <citation type="submission" date="2018-05" db="EMBL/GenBank/DDBJ databases">
        <title>Complete Genome Sequence of Methylobacterium sp. 17Sr1-28.</title>
        <authorList>
            <person name="Srinivasan S."/>
        </authorList>
    </citation>
    <scope>NUCLEOTIDE SEQUENCE [LARGE SCALE GENOMIC DNA]</scope>
    <source>
        <strain evidence="9 10">17Sr1-28</strain>
    </source>
</reference>
<dbReference type="OrthoDB" id="5458135at2"/>
<keyword evidence="5" id="KW-0378">Hydrolase</keyword>
<dbReference type="InterPro" id="IPR029060">
    <property type="entry name" value="PIN-like_dom_sf"/>
</dbReference>
<proteinExistence type="inferred from homology"/>
<comment type="cofactor">
    <cofactor evidence="1">
        <name>Mg(2+)</name>
        <dbReference type="ChEBI" id="CHEBI:18420"/>
    </cofactor>
</comment>